<name>A0ABQ7RRR5_PICAN</name>
<evidence type="ECO:0000313" key="2">
    <source>
        <dbReference type="EMBL" id="KAG7846263.1"/>
    </source>
</evidence>
<dbReference type="EMBL" id="JAHLVD010000014">
    <property type="protein sequence ID" value="KAG7846263.1"/>
    <property type="molecule type" value="Genomic_DNA"/>
</dbReference>
<reference evidence="2 3" key="1">
    <citation type="journal article" date="2021" name="G3 (Bethesda)">
        <title>Genomic diversity, chromosomal rearrangements, and interspecies hybridization in the ogataea polymorpha species complex.</title>
        <authorList>
            <person name="Hanson S.J."/>
            <person name="Cinneide E.O."/>
            <person name="Salzberg L.I."/>
            <person name="Wolfe K.H."/>
            <person name="McGowan J."/>
            <person name="Fitzpatrick D.A."/>
            <person name="Matlin K."/>
        </authorList>
    </citation>
    <scope>NUCLEOTIDE SEQUENCE [LARGE SCALE GENOMIC DNA]</scope>
    <source>
        <strain evidence="2">51-138</strain>
    </source>
</reference>
<feature type="region of interest" description="Disordered" evidence="1">
    <location>
        <begin position="1"/>
        <end position="127"/>
    </location>
</feature>
<comment type="caution">
    <text evidence="2">The sequence shown here is derived from an EMBL/GenBank/DDBJ whole genome shotgun (WGS) entry which is preliminary data.</text>
</comment>
<feature type="compositionally biased region" description="Basic residues" evidence="1">
    <location>
        <begin position="68"/>
        <end position="78"/>
    </location>
</feature>
<proteinExistence type="predicted"/>
<sequence>MTSENSPGHVAHQADTSASQNVRQQRDSISNTPPTTAVQQDVFPNSTGPTTEPLSLPEHSSTGIQSHNRSRSRSRSNSRKLSIGRFFSFGQDSAQSKAYVPEQSTTPTIDESSANHLQTPPTTSDEAHQDYFNLNVSNGELDDDEITKNSALTKIKKIFRFNSVADHEDLHPAQEGPVIGDEEEERQESNGNSLMKKFRRMRSPSSPVQPYSVPSISLTAASEECDIAEQDYINPVDDFQVKLKHDYSVNNSTTTLYNASSTEDRLPPPRRSTTFQNILVRSRSQTPAILGRLAALEETIRAQE</sequence>
<evidence type="ECO:0000313" key="3">
    <source>
        <dbReference type="Proteomes" id="UP001197328"/>
    </source>
</evidence>
<protein>
    <submittedName>
        <fullName evidence="2">Uncharacterized protein</fullName>
    </submittedName>
</protein>
<feature type="compositionally biased region" description="Polar residues" evidence="1">
    <location>
        <begin position="90"/>
        <end position="124"/>
    </location>
</feature>
<accession>A0ABQ7RRR5</accession>
<feature type="compositionally biased region" description="Polar residues" evidence="1">
    <location>
        <begin position="14"/>
        <end position="67"/>
    </location>
</feature>
<organism evidence="2 3">
    <name type="scientific">Pichia angusta</name>
    <name type="common">Yeast</name>
    <name type="synonym">Hansenula polymorpha</name>
    <dbReference type="NCBI Taxonomy" id="870730"/>
    <lineage>
        <taxon>Eukaryota</taxon>
        <taxon>Fungi</taxon>
        <taxon>Dikarya</taxon>
        <taxon>Ascomycota</taxon>
        <taxon>Saccharomycotina</taxon>
        <taxon>Pichiomycetes</taxon>
        <taxon>Pichiales</taxon>
        <taxon>Pichiaceae</taxon>
        <taxon>Ogataea</taxon>
    </lineage>
</organism>
<gene>
    <name evidence="2" type="ORF">KL940_004547</name>
</gene>
<keyword evidence="3" id="KW-1185">Reference proteome</keyword>
<dbReference type="Proteomes" id="UP001197328">
    <property type="component" value="Unassembled WGS sequence"/>
</dbReference>
<evidence type="ECO:0000256" key="1">
    <source>
        <dbReference type="SAM" id="MobiDB-lite"/>
    </source>
</evidence>